<accession>A0A8X6LB36</accession>
<proteinExistence type="predicted"/>
<dbReference type="AlphaFoldDB" id="A0A8X6LB36"/>
<comment type="caution">
    <text evidence="1">The sequence shown here is derived from an EMBL/GenBank/DDBJ whole genome shotgun (WGS) entry which is preliminary data.</text>
</comment>
<keyword evidence="2" id="KW-1185">Reference proteome</keyword>
<gene>
    <name evidence="1" type="ORF">TNCT_588121</name>
</gene>
<evidence type="ECO:0000313" key="1">
    <source>
        <dbReference type="EMBL" id="GFR02052.1"/>
    </source>
</evidence>
<evidence type="ECO:0000313" key="2">
    <source>
        <dbReference type="Proteomes" id="UP000887116"/>
    </source>
</evidence>
<dbReference type="EMBL" id="BMAO01015492">
    <property type="protein sequence ID" value="GFR02052.1"/>
    <property type="molecule type" value="Genomic_DNA"/>
</dbReference>
<protein>
    <submittedName>
        <fullName evidence="1">Uncharacterized protein</fullName>
    </submittedName>
</protein>
<name>A0A8X6LB36_TRICU</name>
<reference evidence="1" key="1">
    <citation type="submission" date="2020-07" db="EMBL/GenBank/DDBJ databases">
        <title>Multicomponent nature underlies the extraordinary mechanical properties of spider dragline silk.</title>
        <authorList>
            <person name="Kono N."/>
            <person name="Nakamura H."/>
            <person name="Mori M."/>
            <person name="Yoshida Y."/>
            <person name="Ohtoshi R."/>
            <person name="Malay A.D."/>
            <person name="Moran D.A.P."/>
            <person name="Tomita M."/>
            <person name="Numata K."/>
            <person name="Arakawa K."/>
        </authorList>
    </citation>
    <scope>NUCLEOTIDE SEQUENCE</scope>
</reference>
<dbReference type="Proteomes" id="UP000887116">
    <property type="component" value="Unassembled WGS sequence"/>
</dbReference>
<organism evidence="1 2">
    <name type="scientific">Trichonephila clavata</name>
    <name type="common">Joro spider</name>
    <name type="synonym">Nephila clavata</name>
    <dbReference type="NCBI Taxonomy" id="2740835"/>
    <lineage>
        <taxon>Eukaryota</taxon>
        <taxon>Metazoa</taxon>
        <taxon>Ecdysozoa</taxon>
        <taxon>Arthropoda</taxon>
        <taxon>Chelicerata</taxon>
        <taxon>Arachnida</taxon>
        <taxon>Araneae</taxon>
        <taxon>Araneomorphae</taxon>
        <taxon>Entelegynae</taxon>
        <taxon>Araneoidea</taxon>
        <taxon>Nephilidae</taxon>
        <taxon>Trichonephila</taxon>
    </lineage>
</organism>
<sequence length="142" mass="16386">MTFLDFAIHEHAFFPFSSSSSEECQEKEHWGVRRRMIRFHFICSSLPPFSKDNPDGFSSVPALTFLFALEIPNTPRIKERGAFSQAAPYLRRTKPNRMKKRNNKNKRIPPFPVTPFIGSSGDDGVDSISERMILLQMIRLHT</sequence>